<evidence type="ECO:0000259" key="5">
    <source>
        <dbReference type="PROSITE" id="PS50887"/>
    </source>
</evidence>
<comment type="caution">
    <text evidence="6">The sequence shown here is derived from an EMBL/GenBank/DDBJ whole genome shotgun (WGS) entry which is preliminary data.</text>
</comment>
<keyword evidence="4" id="KW-1133">Transmembrane helix</keyword>
<dbReference type="PROSITE" id="PS50887">
    <property type="entry name" value="GGDEF"/>
    <property type="match status" value="1"/>
</dbReference>
<evidence type="ECO:0000256" key="1">
    <source>
        <dbReference type="ARBA" id="ARBA00001946"/>
    </source>
</evidence>
<name>A0A0J8GWA3_9ALTE</name>
<dbReference type="Gene3D" id="3.30.70.270">
    <property type="match status" value="1"/>
</dbReference>
<dbReference type="FunFam" id="3.30.70.270:FF:000001">
    <property type="entry name" value="Diguanylate cyclase domain protein"/>
    <property type="match status" value="1"/>
</dbReference>
<evidence type="ECO:0000256" key="4">
    <source>
        <dbReference type="SAM" id="Phobius"/>
    </source>
</evidence>
<dbReference type="Gene3D" id="3.40.190.10">
    <property type="entry name" value="Periplasmic binding protein-like II"/>
    <property type="match status" value="2"/>
</dbReference>
<dbReference type="SUPFAM" id="SSF55073">
    <property type="entry name" value="Nucleotide cyclase"/>
    <property type="match status" value="1"/>
</dbReference>
<gene>
    <name evidence="6" type="ORF">XM47_11675</name>
</gene>
<feature type="transmembrane region" description="Helical" evidence="4">
    <location>
        <begin position="317"/>
        <end position="340"/>
    </location>
</feature>
<keyword evidence="4" id="KW-0812">Transmembrane</keyword>
<dbReference type="NCBIfam" id="TIGR00254">
    <property type="entry name" value="GGDEF"/>
    <property type="match status" value="1"/>
</dbReference>
<comment type="cofactor">
    <cofactor evidence="1">
        <name>Mg(2+)</name>
        <dbReference type="ChEBI" id="CHEBI:18420"/>
    </cofactor>
</comment>
<accession>A0A0J8GWA3</accession>
<dbReference type="GO" id="GO:1902201">
    <property type="term" value="P:negative regulation of bacterial-type flagellum-dependent cell motility"/>
    <property type="evidence" value="ECO:0007669"/>
    <property type="project" value="TreeGrafter"/>
</dbReference>
<comment type="catalytic activity">
    <reaction evidence="3">
        <text>2 GTP = 3',3'-c-di-GMP + 2 diphosphate</text>
        <dbReference type="Rhea" id="RHEA:24898"/>
        <dbReference type="ChEBI" id="CHEBI:33019"/>
        <dbReference type="ChEBI" id="CHEBI:37565"/>
        <dbReference type="ChEBI" id="CHEBI:58805"/>
        <dbReference type="EC" id="2.7.7.65"/>
    </reaction>
</comment>
<dbReference type="Pfam" id="PF09084">
    <property type="entry name" value="NMT1"/>
    <property type="match status" value="1"/>
</dbReference>
<dbReference type="Proteomes" id="UP000037600">
    <property type="component" value="Unassembled WGS sequence"/>
</dbReference>
<dbReference type="PANTHER" id="PTHR45138">
    <property type="entry name" value="REGULATORY COMPONENTS OF SENSORY TRANSDUCTION SYSTEM"/>
    <property type="match status" value="1"/>
</dbReference>
<dbReference type="InterPro" id="IPR015168">
    <property type="entry name" value="SsuA/THI5"/>
</dbReference>
<dbReference type="AlphaFoldDB" id="A0A0J8GWA3"/>
<dbReference type="EMBL" id="LAZL01000017">
    <property type="protein sequence ID" value="KMT64973.1"/>
    <property type="molecule type" value="Genomic_DNA"/>
</dbReference>
<dbReference type="PANTHER" id="PTHR45138:SF9">
    <property type="entry name" value="DIGUANYLATE CYCLASE DGCM-RELATED"/>
    <property type="match status" value="1"/>
</dbReference>
<dbReference type="InterPro" id="IPR000160">
    <property type="entry name" value="GGDEF_dom"/>
</dbReference>
<dbReference type="STRING" id="1513271.XM47_11675"/>
<evidence type="ECO:0000256" key="2">
    <source>
        <dbReference type="ARBA" id="ARBA00012528"/>
    </source>
</evidence>
<dbReference type="InterPro" id="IPR029787">
    <property type="entry name" value="Nucleotide_cyclase"/>
</dbReference>
<keyword evidence="7" id="KW-1185">Reference proteome</keyword>
<dbReference type="SUPFAM" id="SSF53850">
    <property type="entry name" value="Periplasmic binding protein-like II"/>
    <property type="match status" value="1"/>
</dbReference>
<dbReference type="InterPro" id="IPR043128">
    <property type="entry name" value="Rev_trsase/Diguanyl_cyclase"/>
</dbReference>
<keyword evidence="4" id="KW-0472">Membrane</keyword>
<dbReference type="CDD" id="cd01949">
    <property type="entry name" value="GGDEF"/>
    <property type="match status" value="1"/>
</dbReference>
<dbReference type="InterPro" id="IPR050469">
    <property type="entry name" value="Diguanylate_Cyclase"/>
</dbReference>
<dbReference type="GO" id="GO:0052621">
    <property type="term" value="F:diguanylate cyclase activity"/>
    <property type="evidence" value="ECO:0007669"/>
    <property type="project" value="UniProtKB-EC"/>
</dbReference>
<dbReference type="Pfam" id="PF00990">
    <property type="entry name" value="GGDEF"/>
    <property type="match status" value="1"/>
</dbReference>
<organism evidence="6 7">
    <name type="scientific">Catenovulum maritimum</name>
    <dbReference type="NCBI Taxonomy" id="1513271"/>
    <lineage>
        <taxon>Bacteria</taxon>
        <taxon>Pseudomonadati</taxon>
        <taxon>Pseudomonadota</taxon>
        <taxon>Gammaproteobacteria</taxon>
        <taxon>Alteromonadales</taxon>
        <taxon>Alteromonadaceae</taxon>
        <taxon>Catenovulum</taxon>
    </lineage>
</organism>
<dbReference type="EC" id="2.7.7.65" evidence="2"/>
<dbReference type="SMART" id="SM00267">
    <property type="entry name" value="GGDEF"/>
    <property type="match status" value="1"/>
</dbReference>
<proteinExistence type="predicted"/>
<sequence>MLIGSTFLNMLYLPFSFAQQEISLQLRWYHQFQFAGYYMALEKGFYQDAGIKVNILEGKAGSLNPVSKLLNEEVDFAVTNSGVAIHRMEGKPVLALAAIMQTSPLVWITLKDKNLTRPQDLIDKRVYVLPPPSSAELLTLFKREGLDTNSLIKKATSHKIEDLIEDKVDAFDGYISNEPFLLKELGYEYNLISPKDYGVNFYSDILVTTEKMAMQNPAVVKAFTQASLKGWEYALANIEESIEIIHHKYAPNKSLPHLRYEAEKIYELVMPNIVQIGHMNPGRWRVIAQNYRELGMTDGQHDISGLFLNHSDENFRWLINIVFIALASILVLIIIAWRFAYLSSSLKREIHRRQYAENRLKKSIEELKIKATHDPLTQIYNRRAFFEKGDELLELAYRKNFKSCIFMLDLDHFKLVNDNYGHSVGDQVLIHTTQLLNQNIVRKYDLLGRLGGEEFALLLIDCDLEMAVNIAKRILKSIETTPLTTKDKVNISITASIGVSEVNSSSIEQNLINADKALYIAKEEGRNRVNIYN</sequence>
<dbReference type="GO" id="GO:0005886">
    <property type="term" value="C:plasma membrane"/>
    <property type="evidence" value="ECO:0007669"/>
    <property type="project" value="TreeGrafter"/>
</dbReference>
<evidence type="ECO:0000313" key="6">
    <source>
        <dbReference type="EMBL" id="KMT64973.1"/>
    </source>
</evidence>
<evidence type="ECO:0000313" key="7">
    <source>
        <dbReference type="Proteomes" id="UP000037600"/>
    </source>
</evidence>
<protein>
    <recommendedName>
        <fullName evidence="2">diguanylate cyclase</fullName>
        <ecNumber evidence="2">2.7.7.65</ecNumber>
    </recommendedName>
</protein>
<feature type="domain" description="GGDEF" evidence="5">
    <location>
        <begin position="401"/>
        <end position="533"/>
    </location>
</feature>
<evidence type="ECO:0000256" key="3">
    <source>
        <dbReference type="ARBA" id="ARBA00034247"/>
    </source>
</evidence>
<dbReference type="GO" id="GO:0043709">
    <property type="term" value="P:cell adhesion involved in single-species biofilm formation"/>
    <property type="evidence" value="ECO:0007669"/>
    <property type="project" value="TreeGrafter"/>
</dbReference>
<reference evidence="6 7" key="1">
    <citation type="submission" date="2015-04" db="EMBL/GenBank/DDBJ databases">
        <title>Draft Genome Sequence of the Novel Agar-Digesting Marine Bacterium Q1.</title>
        <authorList>
            <person name="Li Y."/>
            <person name="Li D."/>
            <person name="Chen G."/>
            <person name="Du Z."/>
        </authorList>
    </citation>
    <scope>NUCLEOTIDE SEQUENCE [LARGE SCALE GENOMIC DNA]</scope>
    <source>
        <strain evidence="6 7">Q1</strain>
    </source>
</reference>